<sequence>MAVAVVLSFTTISKLARWNLSFFMLEITLLTLGSSFGTSTMVVLEERLGSSGCTEYEDSACGIKCVSKSFEN</sequence>
<dbReference type="EMBL" id="BKCJ011510378">
    <property type="protein sequence ID" value="GFD39046.1"/>
    <property type="molecule type" value="Genomic_DNA"/>
</dbReference>
<accession>A0A699W069</accession>
<feature type="transmembrane region" description="Helical" evidence="1">
    <location>
        <begin position="20"/>
        <end position="44"/>
    </location>
</feature>
<name>A0A699W069_TANCI</name>
<comment type="caution">
    <text evidence="2">The sequence shown here is derived from an EMBL/GenBank/DDBJ whole genome shotgun (WGS) entry which is preliminary data.</text>
</comment>
<evidence type="ECO:0000256" key="1">
    <source>
        <dbReference type="SAM" id="Phobius"/>
    </source>
</evidence>
<keyword evidence="1" id="KW-0472">Membrane</keyword>
<keyword evidence="1" id="KW-1133">Transmembrane helix</keyword>
<keyword evidence="1" id="KW-0812">Transmembrane</keyword>
<evidence type="ECO:0000313" key="2">
    <source>
        <dbReference type="EMBL" id="GFD39046.1"/>
    </source>
</evidence>
<reference evidence="2" key="1">
    <citation type="journal article" date="2019" name="Sci. Rep.">
        <title>Draft genome of Tanacetum cinerariifolium, the natural source of mosquito coil.</title>
        <authorList>
            <person name="Yamashiro T."/>
            <person name="Shiraishi A."/>
            <person name="Satake H."/>
            <person name="Nakayama K."/>
        </authorList>
    </citation>
    <scope>NUCLEOTIDE SEQUENCE</scope>
</reference>
<protein>
    <submittedName>
        <fullName evidence="2">Uncharacterized protein</fullName>
    </submittedName>
</protein>
<organism evidence="2">
    <name type="scientific">Tanacetum cinerariifolium</name>
    <name type="common">Dalmatian daisy</name>
    <name type="synonym">Chrysanthemum cinerariifolium</name>
    <dbReference type="NCBI Taxonomy" id="118510"/>
    <lineage>
        <taxon>Eukaryota</taxon>
        <taxon>Viridiplantae</taxon>
        <taxon>Streptophyta</taxon>
        <taxon>Embryophyta</taxon>
        <taxon>Tracheophyta</taxon>
        <taxon>Spermatophyta</taxon>
        <taxon>Magnoliopsida</taxon>
        <taxon>eudicotyledons</taxon>
        <taxon>Gunneridae</taxon>
        <taxon>Pentapetalae</taxon>
        <taxon>asterids</taxon>
        <taxon>campanulids</taxon>
        <taxon>Asterales</taxon>
        <taxon>Asteraceae</taxon>
        <taxon>Asteroideae</taxon>
        <taxon>Anthemideae</taxon>
        <taxon>Anthemidinae</taxon>
        <taxon>Tanacetum</taxon>
    </lineage>
</organism>
<dbReference type="AlphaFoldDB" id="A0A699W069"/>
<proteinExistence type="predicted"/>
<gene>
    <name evidence="2" type="ORF">Tci_911015</name>
</gene>